<evidence type="ECO:0000313" key="2">
    <source>
        <dbReference type="EMBL" id="VFJ48940.1"/>
    </source>
</evidence>
<dbReference type="EMBL" id="CAADFA010000065">
    <property type="protein sequence ID" value="VFJ48940.1"/>
    <property type="molecule type" value="Genomic_DNA"/>
</dbReference>
<sequence>MFLRVLRGSFLSLVAAPLRYVLCGVFFFSASLRLSILRLRPGGARRYAGNDSSSIRWTSSSLLRRLRTSFSSPS</sequence>
<proteinExistence type="predicted"/>
<name>A0A450S9A2_9GAMM</name>
<protein>
    <submittedName>
        <fullName evidence="1">Uncharacterized protein</fullName>
    </submittedName>
</protein>
<reference evidence="1" key="1">
    <citation type="submission" date="2019-02" db="EMBL/GenBank/DDBJ databases">
        <authorList>
            <person name="Gruber-Vodicka R. H."/>
            <person name="Seah K. B. B."/>
        </authorList>
    </citation>
    <scope>NUCLEOTIDE SEQUENCE</scope>
    <source>
        <strain evidence="1">BECK_BZ163</strain>
        <strain evidence="2">BECK_BZ165</strain>
    </source>
</reference>
<gene>
    <name evidence="1" type="ORF">BECKFM1743A_GA0114220_100613</name>
    <name evidence="2" type="ORF">BECKFM1743C_GA0114222_100653</name>
</gene>
<dbReference type="AlphaFoldDB" id="A0A450S9A2"/>
<dbReference type="EMBL" id="CAADEZ010000061">
    <property type="protein sequence ID" value="VFJ48555.1"/>
    <property type="molecule type" value="Genomic_DNA"/>
</dbReference>
<evidence type="ECO:0000313" key="1">
    <source>
        <dbReference type="EMBL" id="VFJ48555.1"/>
    </source>
</evidence>
<accession>A0A450S9A2</accession>
<organism evidence="1">
    <name type="scientific">Candidatus Kentrum sp. FM</name>
    <dbReference type="NCBI Taxonomy" id="2126340"/>
    <lineage>
        <taxon>Bacteria</taxon>
        <taxon>Pseudomonadati</taxon>
        <taxon>Pseudomonadota</taxon>
        <taxon>Gammaproteobacteria</taxon>
        <taxon>Candidatus Kentrum</taxon>
    </lineage>
</organism>